<evidence type="ECO:0000256" key="2">
    <source>
        <dbReference type="HAMAP-Rule" id="MF_00984"/>
    </source>
</evidence>
<proteinExistence type="inferred from homology"/>
<keyword evidence="2" id="KW-0234">DNA repair</keyword>
<dbReference type="PANTHER" id="PTHR10302">
    <property type="entry name" value="SINGLE-STRANDED DNA-BINDING PROTEIN"/>
    <property type="match status" value="1"/>
</dbReference>
<evidence type="ECO:0000256" key="1">
    <source>
        <dbReference type="ARBA" id="ARBA00023125"/>
    </source>
</evidence>
<dbReference type="GO" id="GO:0006260">
    <property type="term" value="P:DNA replication"/>
    <property type="evidence" value="ECO:0007669"/>
    <property type="project" value="UniProtKB-UniRule"/>
</dbReference>
<dbReference type="PROSITE" id="PS50935">
    <property type="entry name" value="SSB"/>
    <property type="match status" value="1"/>
</dbReference>
<keyword evidence="2" id="KW-0227">DNA damage</keyword>
<sequence>MSLYMNKVFLIGNVGRKPDIIQGRFGEFAAFSLATSSFWLDRNTNQWNTATEWHRIVVYNERGVKITKTIEVGSYVFVEGSIKMRRYMDKQTNTERSSFEIIAENIYTMVRQTRNDLEQQVGGGNMNTFPQGYAPGFNAMQANMGNNYPTGMNQPHFAQYSQGMMQHFTPNGGNDMQSNMMSTSAPQNWGYEGAADPYAAFMPSYEDMYNSPGQVFNNFDPSFNSGSNKAFNQNNAQASSKQTPNPINNPTITNNEQAPAPTFKVDDSSPDWIKNAFNIDKNIQANAEKTAKQEKSLAQEKITPVKAEKAEFKGAFGATPPKSLDSNDKESNKDNTTQISEDDLPF</sequence>
<comment type="caution">
    <text evidence="5">The sequence shown here is derived from an EMBL/GenBank/DDBJ whole genome shotgun (WGS) entry which is preliminary data.</text>
</comment>
<feature type="short sequence motif" description="Important for interaction with partner proteins" evidence="2">
    <location>
        <begin position="341"/>
        <end position="346"/>
    </location>
</feature>
<dbReference type="RefSeq" id="WP_119532400.1">
    <property type="nucleotide sequence ID" value="NZ_JBHSSP010000024.1"/>
</dbReference>
<dbReference type="SUPFAM" id="SSF50249">
    <property type="entry name" value="Nucleic acid-binding proteins"/>
    <property type="match status" value="1"/>
</dbReference>
<name>A0A3A1YFT4_9GAMM</name>
<feature type="region of interest" description="Disordered" evidence="4">
    <location>
        <begin position="220"/>
        <end position="269"/>
    </location>
</feature>
<keyword evidence="2" id="KW-0235">DNA replication</keyword>
<evidence type="ECO:0000256" key="3">
    <source>
        <dbReference type="RuleBase" id="RU000524"/>
    </source>
</evidence>
<dbReference type="Gene3D" id="2.40.50.140">
    <property type="entry name" value="Nucleic acid-binding proteins"/>
    <property type="match status" value="1"/>
</dbReference>
<organism evidence="5 6">
    <name type="scientific">Psittacicella hinzii</name>
    <dbReference type="NCBI Taxonomy" id="2028575"/>
    <lineage>
        <taxon>Bacteria</taxon>
        <taxon>Pseudomonadati</taxon>
        <taxon>Pseudomonadota</taxon>
        <taxon>Gammaproteobacteria</taxon>
        <taxon>Pasteurellales</taxon>
        <taxon>Psittacicellaceae</taxon>
        <taxon>Psittacicella</taxon>
    </lineage>
</organism>
<dbReference type="PANTHER" id="PTHR10302:SF0">
    <property type="entry name" value="SINGLE-STRANDED DNA-BINDING PROTEIN, MITOCHONDRIAL"/>
    <property type="match status" value="1"/>
</dbReference>
<dbReference type="AlphaFoldDB" id="A0A3A1YFT4"/>
<dbReference type="GO" id="GO:0006310">
    <property type="term" value="P:DNA recombination"/>
    <property type="evidence" value="ECO:0007669"/>
    <property type="project" value="UniProtKB-UniRule"/>
</dbReference>
<dbReference type="GO" id="GO:0009295">
    <property type="term" value="C:nucleoid"/>
    <property type="evidence" value="ECO:0007669"/>
    <property type="project" value="TreeGrafter"/>
</dbReference>
<evidence type="ECO:0000313" key="5">
    <source>
        <dbReference type="EMBL" id="RIY35084.1"/>
    </source>
</evidence>
<gene>
    <name evidence="5" type="ORF">CKF58_07105</name>
</gene>
<dbReference type="InterPro" id="IPR000424">
    <property type="entry name" value="Primosome_PriB/ssb"/>
</dbReference>
<keyword evidence="1 2" id="KW-0238">DNA-binding</keyword>
<comment type="subunit">
    <text evidence="2">Homotetramer.</text>
</comment>
<dbReference type="Pfam" id="PF00436">
    <property type="entry name" value="SSB"/>
    <property type="match status" value="1"/>
</dbReference>
<dbReference type="OrthoDB" id="9809878at2"/>
<dbReference type="InterPro" id="IPR011344">
    <property type="entry name" value="ssDNA-bd"/>
</dbReference>
<feature type="compositionally biased region" description="Polar residues" evidence="4">
    <location>
        <begin position="220"/>
        <end position="242"/>
    </location>
</feature>
<evidence type="ECO:0000256" key="4">
    <source>
        <dbReference type="SAM" id="MobiDB-lite"/>
    </source>
</evidence>
<accession>A0A3A1YFT4</accession>
<evidence type="ECO:0000313" key="6">
    <source>
        <dbReference type="Proteomes" id="UP000265916"/>
    </source>
</evidence>
<feature type="DNA-binding region" evidence="2">
    <location>
        <begin position="53"/>
        <end position="59"/>
    </location>
</feature>
<comment type="function">
    <text evidence="2">Plays an important role in DNA replication, recombination and repair. Binds to ssDNA and to an array of partner proteins to recruit them to their sites of action during DNA metabolism.</text>
</comment>
<protein>
    <recommendedName>
        <fullName evidence="2 3">Single-stranded DNA-binding protein</fullName>
        <shortName evidence="2">SSB</shortName>
    </recommendedName>
</protein>
<dbReference type="GO" id="GO:0006281">
    <property type="term" value="P:DNA repair"/>
    <property type="evidence" value="ECO:0007669"/>
    <property type="project" value="UniProtKB-UniRule"/>
</dbReference>
<reference evidence="5 6" key="1">
    <citation type="submission" date="2017-08" db="EMBL/GenBank/DDBJ databases">
        <title>Reclassification of Bisgaard taxon 37 and 44.</title>
        <authorList>
            <person name="Christensen H."/>
        </authorList>
    </citation>
    <scope>NUCLEOTIDE SEQUENCE [LARGE SCALE GENOMIC DNA]</scope>
    <source>
        <strain evidence="5 6">111</strain>
    </source>
</reference>
<dbReference type="HAMAP" id="MF_00984">
    <property type="entry name" value="SSB"/>
    <property type="match status" value="1"/>
</dbReference>
<feature type="region of interest" description="Disordered" evidence="4">
    <location>
        <begin position="291"/>
        <end position="346"/>
    </location>
</feature>
<dbReference type="CDD" id="cd04496">
    <property type="entry name" value="SSB_OBF"/>
    <property type="match status" value="1"/>
</dbReference>
<keyword evidence="6" id="KW-1185">Reference proteome</keyword>
<dbReference type="NCBIfam" id="TIGR00621">
    <property type="entry name" value="ssb"/>
    <property type="match status" value="1"/>
</dbReference>
<dbReference type="EMBL" id="NRJG01000151">
    <property type="protein sequence ID" value="RIY35084.1"/>
    <property type="molecule type" value="Genomic_DNA"/>
</dbReference>
<dbReference type="Proteomes" id="UP000265916">
    <property type="component" value="Unassembled WGS sequence"/>
</dbReference>
<dbReference type="InterPro" id="IPR012340">
    <property type="entry name" value="NA-bd_OB-fold"/>
</dbReference>
<keyword evidence="2" id="KW-0233">DNA recombination</keyword>
<dbReference type="GO" id="GO:0003697">
    <property type="term" value="F:single-stranded DNA binding"/>
    <property type="evidence" value="ECO:0007669"/>
    <property type="project" value="UniProtKB-UniRule"/>
</dbReference>
<feature type="compositionally biased region" description="Low complexity" evidence="4">
    <location>
        <begin position="243"/>
        <end position="255"/>
    </location>
</feature>